<evidence type="ECO:0000313" key="7">
    <source>
        <dbReference type="Proteomes" id="UP000032066"/>
    </source>
</evidence>
<dbReference type="InterPro" id="IPR016181">
    <property type="entry name" value="Acyl_CoA_acyltransferase"/>
</dbReference>
<dbReference type="RefSeq" id="WP_043915333.1">
    <property type="nucleotide sequence ID" value="NZ_JXZB01000004.1"/>
</dbReference>
<organism evidence="6 7">
    <name type="scientific">Kitasatospora griseola</name>
    <name type="common">Streptomyces griseolosporeus</name>
    <dbReference type="NCBI Taxonomy" id="2064"/>
    <lineage>
        <taxon>Bacteria</taxon>
        <taxon>Bacillati</taxon>
        <taxon>Actinomycetota</taxon>
        <taxon>Actinomycetes</taxon>
        <taxon>Kitasatosporales</taxon>
        <taxon>Streptomycetaceae</taxon>
        <taxon>Kitasatospora</taxon>
    </lineage>
</organism>
<keyword evidence="3 4" id="KW-0012">Acyltransferase</keyword>
<dbReference type="InterPro" id="IPR025559">
    <property type="entry name" value="Eis_dom"/>
</dbReference>
<feature type="binding site" evidence="4">
    <location>
        <begin position="83"/>
        <end position="85"/>
    </location>
    <ligand>
        <name>acetyl-CoA</name>
        <dbReference type="ChEBI" id="CHEBI:57288"/>
    </ligand>
</feature>
<keyword evidence="2 4" id="KW-0808">Transferase</keyword>
<dbReference type="STRING" id="2064.TR51_29650"/>
<evidence type="ECO:0000256" key="4">
    <source>
        <dbReference type="HAMAP-Rule" id="MF_01812"/>
    </source>
</evidence>
<dbReference type="PROSITE" id="PS51186">
    <property type="entry name" value="GNAT"/>
    <property type="match status" value="1"/>
</dbReference>
<dbReference type="PANTHER" id="PTHR37817:SF1">
    <property type="entry name" value="N-ACETYLTRANSFERASE EIS"/>
    <property type="match status" value="1"/>
</dbReference>
<gene>
    <name evidence="6" type="ORF">TR51_29650</name>
</gene>
<feature type="active site" description="Proton acceptor; via carboxylate" evidence="4">
    <location>
        <position position="403"/>
    </location>
</feature>
<dbReference type="Pfam" id="PF17668">
    <property type="entry name" value="Acetyltransf_17"/>
    <property type="match status" value="1"/>
</dbReference>
<feature type="active site" description="Proton donor" evidence="4">
    <location>
        <position position="124"/>
    </location>
</feature>
<dbReference type="HAMAP" id="MF_01812">
    <property type="entry name" value="Eis"/>
    <property type="match status" value="1"/>
</dbReference>
<dbReference type="PANTHER" id="PTHR37817">
    <property type="entry name" value="N-ACETYLTRANSFERASE EIS"/>
    <property type="match status" value="1"/>
</dbReference>
<dbReference type="InterPro" id="IPR000182">
    <property type="entry name" value="GNAT_dom"/>
</dbReference>
<dbReference type="Gene3D" id="3.30.1050.10">
    <property type="entry name" value="SCP2 sterol-binding domain"/>
    <property type="match status" value="1"/>
</dbReference>
<dbReference type="EMBL" id="JXZB01000004">
    <property type="protein sequence ID" value="KIQ63004.1"/>
    <property type="molecule type" value="Genomic_DNA"/>
</dbReference>
<feature type="binding site" evidence="4">
    <location>
        <begin position="91"/>
        <end position="96"/>
    </location>
    <ligand>
        <name>acetyl-CoA</name>
        <dbReference type="ChEBI" id="CHEBI:57288"/>
    </ligand>
</feature>
<dbReference type="OrthoDB" id="8399956at2"/>
<feature type="domain" description="N-acetyltransferase" evidence="5">
    <location>
        <begin position="1"/>
        <end position="150"/>
    </location>
</feature>
<accession>A0A0D0PKD4</accession>
<dbReference type="InterPro" id="IPR041380">
    <property type="entry name" value="Acetyltransf_17"/>
</dbReference>
<comment type="caution">
    <text evidence="6">The sequence shown here is derived from an EMBL/GenBank/DDBJ whole genome shotgun (WGS) entry which is preliminary data.</text>
</comment>
<dbReference type="Proteomes" id="UP000032066">
    <property type="component" value="Unassembled WGS sequence"/>
</dbReference>
<dbReference type="InterPro" id="IPR022902">
    <property type="entry name" value="NAcTrfase_Eis"/>
</dbReference>
<evidence type="ECO:0000313" key="6">
    <source>
        <dbReference type="EMBL" id="KIQ63004.1"/>
    </source>
</evidence>
<dbReference type="PATRIC" id="fig|2064.6.peg.6294"/>
<reference evidence="6 7" key="1">
    <citation type="submission" date="2015-02" db="EMBL/GenBank/DDBJ databases">
        <title>Draft genome sequence of Kitasatospora griseola MF730-N6, a bafilomycin, terpentecin and satosporin producer.</title>
        <authorList>
            <person name="Arens J.C."/>
            <person name="Haltli B."/>
            <person name="Kerr R.G."/>
        </authorList>
    </citation>
    <scope>NUCLEOTIDE SEQUENCE [LARGE SCALE GENOMIC DNA]</scope>
    <source>
        <strain evidence="6 7">MF730-N6</strain>
    </source>
</reference>
<evidence type="ECO:0000259" key="5">
    <source>
        <dbReference type="PROSITE" id="PS51186"/>
    </source>
</evidence>
<name>A0A0D0PKD4_KITGR</name>
<dbReference type="InterPro" id="IPR036527">
    <property type="entry name" value="SCP2_sterol-bd_dom_sf"/>
</dbReference>
<sequence>MEIRSTTEKDLGVFVDTVFAAFGKHPASPEEDGGGVWWSALEPERGLLAVTEQGRPVGTACAYSFELTLPGGSTVPVAGISCVGVLPTHRRQGILTEMKRRQLADLRERGEIMSVLLASEAVIYRRFGYGPATYTRKLTVPRHRAALTPPRAGQEATGTVELLRLGDCRDLVEQLYDSYRRLQPGAISRPPRWWSRRAGHPPTAPTQRWIALHRDADGTPTGYAPYSLDDSQAMLVDEIISLDDAAYTALARYLLGHDLVTDITFRHFPTGSPLRWQLADFNAGSLTNETDWLWVRLLDVPRALTARGWSADGELVLDVDDPFLGERTRHLLTVRDGRADCTPTDREPDLSLDISDLGSIYLGGTTPSTLVRAGHIRAHHPAAAALADAVFRAEREPHCLHWF</sequence>
<dbReference type="InterPro" id="IPR051554">
    <property type="entry name" value="Acetyltransferase_Eis"/>
</dbReference>
<dbReference type="Gene3D" id="3.40.630.30">
    <property type="match status" value="2"/>
</dbReference>
<dbReference type="CDD" id="cd04301">
    <property type="entry name" value="NAT_SF"/>
    <property type="match status" value="1"/>
</dbReference>
<protein>
    <submittedName>
        <fullName evidence="6">Acetyltransferase</fullName>
    </submittedName>
</protein>
<dbReference type="GO" id="GO:0030649">
    <property type="term" value="P:aminoglycoside antibiotic catabolic process"/>
    <property type="evidence" value="ECO:0007669"/>
    <property type="project" value="TreeGrafter"/>
</dbReference>
<comment type="subunit">
    <text evidence="4">Homohexamer; trimer of dimers.</text>
</comment>
<dbReference type="GO" id="GO:0034069">
    <property type="term" value="F:aminoglycoside N-acetyltransferase activity"/>
    <property type="evidence" value="ECO:0007669"/>
    <property type="project" value="TreeGrafter"/>
</dbReference>
<feature type="binding site" evidence="4">
    <location>
        <begin position="119"/>
        <end position="120"/>
    </location>
    <ligand>
        <name>acetyl-CoA</name>
        <dbReference type="ChEBI" id="CHEBI:57288"/>
    </ligand>
</feature>
<proteinExistence type="inferred from homology"/>
<comment type="similarity">
    <text evidence="1 4">Belongs to the acetyltransferase Eis family.</text>
</comment>
<dbReference type="AlphaFoldDB" id="A0A0D0PKD4"/>
<evidence type="ECO:0000256" key="3">
    <source>
        <dbReference type="ARBA" id="ARBA00023315"/>
    </source>
</evidence>
<evidence type="ECO:0000256" key="1">
    <source>
        <dbReference type="ARBA" id="ARBA00009213"/>
    </source>
</evidence>
<keyword evidence="7" id="KW-1185">Reference proteome</keyword>
<dbReference type="SUPFAM" id="SSF55729">
    <property type="entry name" value="Acyl-CoA N-acyltransferases (Nat)"/>
    <property type="match status" value="1"/>
</dbReference>
<evidence type="ECO:0000256" key="2">
    <source>
        <dbReference type="ARBA" id="ARBA00022679"/>
    </source>
</evidence>
<dbReference type="Pfam" id="PF13527">
    <property type="entry name" value="Acetyltransf_9"/>
    <property type="match status" value="1"/>
</dbReference>
<dbReference type="Pfam" id="PF13530">
    <property type="entry name" value="SCP2_2"/>
    <property type="match status" value="1"/>
</dbReference>
<dbReference type="SUPFAM" id="SSF55718">
    <property type="entry name" value="SCP-like"/>
    <property type="match status" value="1"/>
</dbReference>
<dbReference type="NCBIfam" id="NF002367">
    <property type="entry name" value="PRK01346.1-4"/>
    <property type="match status" value="1"/>
</dbReference>